<accession>A0A9W7X9T5</accession>
<evidence type="ECO:0000313" key="2">
    <source>
        <dbReference type="Proteomes" id="UP001164776"/>
    </source>
</evidence>
<dbReference type="EMBL" id="MU629926">
    <property type="protein sequence ID" value="KAJ1254703.1"/>
    <property type="molecule type" value="Genomic_DNA"/>
</dbReference>
<dbReference type="Proteomes" id="UP001164776">
    <property type="component" value="Unassembled WGS sequence"/>
</dbReference>
<comment type="caution">
    <text evidence="1">The sequence shown here is derived from an EMBL/GenBank/DDBJ whole genome shotgun (WGS) entry which is preliminary data.</text>
</comment>
<proteinExistence type="predicted"/>
<gene>
    <name evidence="1" type="ORF">BS78_K340200</name>
</gene>
<organism evidence="1 2">
    <name type="scientific">Paspalum vaginatum</name>
    <name type="common">seashore paspalum</name>
    <dbReference type="NCBI Taxonomy" id="158149"/>
    <lineage>
        <taxon>Eukaryota</taxon>
        <taxon>Viridiplantae</taxon>
        <taxon>Streptophyta</taxon>
        <taxon>Embryophyta</taxon>
        <taxon>Tracheophyta</taxon>
        <taxon>Spermatophyta</taxon>
        <taxon>Magnoliopsida</taxon>
        <taxon>Liliopsida</taxon>
        <taxon>Poales</taxon>
        <taxon>Poaceae</taxon>
        <taxon>PACMAD clade</taxon>
        <taxon>Panicoideae</taxon>
        <taxon>Andropogonodae</taxon>
        <taxon>Paspaleae</taxon>
        <taxon>Paspalinae</taxon>
        <taxon>Paspalum</taxon>
    </lineage>
</organism>
<name>A0A9W7X9T5_9POAL</name>
<sequence>MARPRRREDRGLIASSSTRLLHLSMWCSLMEWWSRGDMAMQCSAIDACCELSSLNYFLQDPISDIYGWLGEVLMLLFAGWRHNTTVDVCASGRLECQ</sequence>
<evidence type="ECO:0000313" key="1">
    <source>
        <dbReference type="EMBL" id="KAJ1254703.1"/>
    </source>
</evidence>
<protein>
    <submittedName>
        <fullName evidence="1">Uncharacterized protein</fullName>
    </submittedName>
</protein>
<reference evidence="1 2" key="1">
    <citation type="submission" date="2022-10" db="EMBL/GenBank/DDBJ databases">
        <title>WGS assembly of Paspalum vaginatum 540-79.</title>
        <authorList>
            <person name="Sun G."/>
            <person name="Wase N."/>
            <person name="Shu S."/>
            <person name="Jenkins J."/>
            <person name="Zhou B."/>
            <person name="Torres-Rodriguez J."/>
            <person name="Chen C."/>
            <person name="Sandor L."/>
            <person name="Plott C."/>
            <person name="Yoshinga Y."/>
            <person name="Daum C."/>
            <person name="Qi P."/>
            <person name="Barry K."/>
            <person name="Lipzen A."/>
            <person name="Berry L."/>
            <person name="Pedersen C."/>
            <person name="Gottilla T."/>
            <person name="Foltz A."/>
            <person name="Yu H."/>
            <person name="O'Malley R."/>
            <person name="Zhang C."/>
            <person name="Devos K."/>
            <person name="Sigmon B."/>
            <person name="Yu B."/>
            <person name="Obata T."/>
            <person name="Schmutz J."/>
            <person name="Schnable J."/>
        </authorList>
    </citation>
    <scope>NUCLEOTIDE SEQUENCE [LARGE SCALE GENOMIC DNA]</scope>
    <source>
        <strain evidence="2">cv. 540-79</strain>
    </source>
</reference>
<keyword evidence="2" id="KW-1185">Reference proteome</keyword>
<dbReference type="AlphaFoldDB" id="A0A9W7X9T5"/>